<dbReference type="EMBL" id="RDPI01000037">
    <property type="protein sequence ID" value="MBF4375051.1"/>
    <property type="molecule type" value="Genomic_DNA"/>
</dbReference>
<evidence type="ECO:0000313" key="1">
    <source>
        <dbReference type="EMBL" id="MBF4375051.1"/>
    </source>
</evidence>
<protein>
    <submittedName>
        <fullName evidence="1">Uncharacterized protein</fullName>
    </submittedName>
</protein>
<name>A0ABR9ZAD5_VIBAN</name>
<comment type="caution">
    <text evidence="1">The sequence shown here is derived from an EMBL/GenBank/DDBJ whole genome shotgun (WGS) entry which is preliminary data.</text>
</comment>
<reference evidence="1 2" key="1">
    <citation type="journal article" date="2021" name="PeerJ">
        <title>Analysis of 44 Vibrio anguillarum genomes reveals high genetic diversity.</title>
        <authorList>
            <person name="Hansen M.J."/>
            <person name="Dalsgaard I."/>
        </authorList>
    </citation>
    <scope>NUCLEOTIDE SEQUENCE [LARGE SCALE GENOMIC DNA]</scope>
    <source>
        <strain evidence="1 2">040915-1/1B</strain>
    </source>
</reference>
<sequence>MNRSLRKGSTRVYFQHRNTGHNIGVKLAESELDNDLAILRFTLSPVSGDQKHDENYLHNEVLESASISDDRVIDGFRRHIGTSSIKVTSYKLELLSRGKKLEFNVIPKLDRQGDLSTLCLTVENG</sequence>
<keyword evidence="2" id="KW-1185">Reference proteome</keyword>
<organism evidence="1 2">
    <name type="scientific">Vibrio anguillarum</name>
    <name type="common">Listonella anguillarum</name>
    <dbReference type="NCBI Taxonomy" id="55601"/>
    <lineage>
        <taxon>Bacteria</taxon>
        <taxon>Pseudomonadati</taxon>
        <taxon>Pseudomonadota</taxon>
        <taxon>Gammaproteobacteria</taxon>
        <taxon>Vibrionales</taxon>
        <taxon>Vibrionaceae</taxon>
        <taxon>Vibrio</taxon>
    </lineage>
</organism>
<gene>
    <name evidence="1" type="ORF">EAY46_18490</name>
</gene>
<dbReference type="RefSeq" id="WP_194664140.1">
    <property type="nucleotide sequence ID" value="NZ_RDPI01000037.1"/>
</dbReference>
<proteinExistence type="predicted"/>
<accession>A0ABR9ZAD5</accession>
<dbReference type="Proteomes" id="UP000726136">
    <property type="component" value="Unassembled WGS sequence"/>
</dbReference>
<evidence type="ECO:0000313" key="2">
    <source>
        <dbReference type="Proteomes" id="UP000726136"/>
    </source>
</evidence>